<evidence type="ECO:0000256" key="9">
    <source>
        <dbReference type="ARBA" id="ARBA00022679"/>
    </source>
</evidence>
<dbReference type="Pfam" id="PF02749">
    <property type="entry name" value="QRPTase_N"/>
    <property type="match status" value="1"/>
</dbReference>
<evidence type="ECO:0000256" key="4">
    <source>
        <dbReference type="ARBA" id="ARBA00011218"/>
    </source>
</evidence>
<dbReference type="InterPro" id="IPR004393">
    <property type="entry name" value="NadC"/>
</dbReference>
<evidence type="ECO:0000256" key="1">
    <source>
        <dbReference type="ARBA" id="ARBA00003237"/>
    </source>
</evidence>
<evidence type="ECO:0000256" key="3">
    <source>
        <dbReference type="ARBA" id="ARBA00009400"/>
    </source>
</evidence>
<evidence type="ECO:0000256" key="6">
    <source>
        <dbReference type="ARBA" id="ARBA00020990"/>
    </source>
</evidence>
<dbReference type="InterPro" id="IPR036068">
    <property type="entry name" value="Nicotinate_pribotase-like_C"/>
</dbReference>
<organism evidence="17 18">
    <name type="scientific">Phytoactinopolyspora halophila</name>
    <dbReference type="NCBI Taxonomy" id="1981511"/>
    <lineage>
        <taxon>Bacteria</taxon>
        <taxon>Bacillati</taxon>
        <taxon>Actinomycetota</taxon>
        <taxon>Actinomycetes</taxon>
        <taxon>Jiangellales</taxon>
        <taxon>Jiangellaceae</taxon>
        <taxon>Phytoactinopolyspora</taxon>
    </lineage>
</organism>
<evidence type="ECO:0000259" key="16">
    <source>
        <dbReference type="Pfam" id="PF02749"/>
    </source>
</evidence>
<dbReference type="PANTHER" id="PTHR32179">
    <property type="entry name" value="NICOTINATE-NUCLEOTIDE PYROPHOSPHORYLASE [CARBOXYLATING]"/>
    <property type="match status" value="1"/>
</dbReference>
<dbReference type="FunFam" id="3.90.1170.20:FF:000001">
    <property type="entry name" value="Nicotinate-nucleotide diphosphorylase (Carboxylating)"/>
    <property type="match status" value="1"/>
</dbReference>
<dbReference type="EC" id="2.4.2.19" evidence="5"/>
<evidence type="ECO:0000256" key="2">
    <source>
        <dbReference type="ARBA" id="ARBA00004893"/>
    </source>
</evidence>
<reference evidence="17 18" key="1">
    <citation type="submission" date="2018-06" db="EMBL/GenBank/DDBJ databases">
        <title>Phytoactinopolyspora halophila sp. nov., a novel halophilic actinomycete isolated from a saline soil in China.</title>
        <authorList>
            <person name="Tang S.-K."/>
        </authorList>
    </citation>
    <scope>NUCLEOTIDE SEQUENCE [LARGE SCALE GENOMIC DNA]</scope>
    <source>
        <strain evidence="17 18">YIM 96934</strain>
    </source>
</reference>
<evidence type="ECO:0000256" key="11">
    <source>
        <dbReference type="ARBA" id="ARBA00047445"/>
    </source>
</evidence>
<accession>A0A329R0I9</accession>
<keyword evidence="18" id="KW-1185">Reference proteome</keyword>
<dbReference type="NCBIfam" id="TIGR00078">
    <property type="entry name" value="nadC"/>
    <property type="match status" value="1"/>
</dbReference>
<evidence type="ECO:0000256" key="10">
    <source>
        <dbReference type="ARBA" id="ARBA00033102"/>
    </source>
</evidence>
<feature type="domain" description="Quinolinate phosphoribosyl transferase N-terminal" evidence="16">
    <location>
        <begin position="38"/>
        <end position="123"/>
    </location>
</feature>
<dbReference type="InterPro" id="IPR002638">
    <property type="entry name" value="Quinolinate_PRibosylTrfase_C"/>
</dbReference>
<dbReference type="AlphaFoldDB" id="A0A329R0I9"/>
<evidence type="ECO:0000313" key="17">
    <source>
        <dbReference type="EMBL" id="RAW18037.1"/>
    </source>
</evidence>
<evidence type="ECO:0000259" key="15">
    <source>
        <dbReference type="Pfam" id="PF01729"/>
    </source>
</evidence>
<sequence>MSLAEPVTSSLRDAGLDPLYVEDLVRATLEEDLAGGADVTSEATISPQQWARATLSAQSAGVIAGLPVVEATFEASGDGMEIQRRMAEGSWVEPGTPLLTVVGPTRQILLAERTALNLGSRLSGIATATNQWVHAVSGTGATIRDTRKTTPLLRPLEKYAVRVGGGENHRSSLSDMALIKDNHVAAAGGITAALQAVRAAAPDVPVEVEVDDVAGAVEAVEAGAELILLDNFSVDQTREAVAAVGGRAQLEVSGGLNIQDARAYGESGVNYISVGGLTHSARALDVSLEIEQVGFTEPEANTANSWFTPAASDAGVPGRDTSENSIVT</sequence>
<dbReference type="Gene3D" id="3.90.1170.20">
    <property type="entry name" value="Quinolinate phosphoribosyl transferase, N-terminal domain"/>
    <property type="match status" value="1"/>
</dbReference>
<comment type="pathway">
    <text evidence="2">Cofactor biosynthesis; NAD(+) biosynthesis; nicotinate D-ribonucleotide from quinolinate: step 1/1.</text>
</comment>
<dbReference type="InterPro" id="IPR022412">
    <property type="entry name" value="Quinolinate_PRibosylTrfase_N"/>
</dbReference>
<dbReference type="GO" id="GO:0005737">
    <property type="term" value="C:cytoplasm"/>
    <property type="evidence" value="ECO:0007669"/>
    <property type="project" value="TreeGrafter"/>
</dbReference>
<dbReference type="InterPro" id="IPR013785">
    <property type="entry name" value="Aldolase_TIM"/>
</dbReference>
<dbReference type="Gene3D" id="3.20.20.70">
    <property type="entry name" value="Aldolase class I"/>
    <property type="match status" value="1"/>
</dbReference>
<comment type="catalytic activity">
    <reaction evidence="11">
        <text>nicotinate beta-D-ribonucleotide + CO2 + diphosphate = quinolinate + 5-phospho-alpha-D-ribose 1-diphosphate + 2 H(+)</text>
        <dbReference type="Rhea" id="RHEA:12733"/>
        <dbReference type="ChEBI" id="CHEBI:15378"/>
        <dbReference type="ChEBI" id="CHEBI:16526"/>
        <dbReference type="ChEBI" id="CHEBI:29959"/>
        <dbReference type="ChEBI" id="CHEBI:33019"/>
        <dbReference type="ChEBI" id="CHEBI:57502"/>
        <dbReference type="ChEBI" id="CHEBI:58017"/>
        <dbReference type="EC" id="2.4.2.19"/>
    </reaction>
</comment>
<dbReference type="SUPFAM" id="SSF51690">
    <property type="entry name" value="Nicotinate/Quinolinate PRTase C-terminal domain-like"/>
    <property type="match status" value="1"/>
</dbReference>
<dbReference type="InterPro" id="IPR037128">
    <property type="entry name" value="Quinolinate_PRibosylTase_N_sf"/>
</dbReference>
<comment type="caution">
    <text evidence="17">The sequence shown here is derived from an EMBL/GenBank/DDBJ whole genome shotgun (WGS) entry which is preliminary data.</text>
</comment>
<evidence type="ECO:0000256" key="13">
    <source>
        <dbReference type="PIRNR" id="PIRNR006250"/>
    </source>
</evidence>
<dbReference type="GO" id="GO:0009435">
    <property type="term" value="P:NAD+ biosynthetic process"/>
    <property type="evidence" value="ECO:0007669"/>
    <property type="project" value="UniProtKB-UniPathway"/>
</dbReference>
<comment type="similarity">
    <text evidence="3 13">Belongs to the NadC/ModD family.</text>
</comment>
<dbReference type="GO" id="GO:0004514">
    <property type="term" value="F:nicotinate-nucleotide diphosphorylase (carboxylating) activity"/>
    <property type="evidence" value="ECO:0007669"/>
    <property type="project" value="UniProtKB-EC"/>
</dbReference>
<dbReference type="CDD" id="cd01572">
    <property type="entry name" value="QPRTase"/>
    <property type="match status" value="1"/>
</dbReference>
<dbReference type="Pfam" id="PF01729">
    <property type="entry name" value="QRPTase_C"/>
    <property type="match status" value="1"/>
</dbReference>
<dbReference type="PIRSF" id="PIRSF006250">
    <property type="entry name" value="NadC_ModD"/>
    <property type="match status" value="1"/>
</dbReference>
<evidence type="ECO:0000256" key="5">
    <source>
        <dbReference type="ARBA" id="ARBA00011944"/>
    </source>
</evidence>
<evidence type="ECO:0000313" key="18">
    <source>
        <dbReference type="Proteomes" id="UP000250462"/>
    </source>
</evidence>
<evidence type="ECO:0000256" key="12">
    <source>
        <dbReference type="ARBA" id="ARBA00069173"/>
    </source>
</evidence>
<dbReference type="Proteomes" id="UP000250462">
    <property type="component" value="Unassembled WGS sequence"/>
</dbReference>
<gene>
    <name evidence="17" type="primary">nadC</name>
    <name evidence="17" type="ORF">DPM12_04190</name>
</gene>
<dbReference type="InterPro" id="IPR027277">
    <property type="entry name" value="NadC/ModD"/>
</dbReference>
<dbReference type="RefSeq" id="WP_112256993.1">
    <property type="nucleotide sequence ID" value="NZ_QMIG01000002.1"/>
</dbReference>
<dbReference type="GO" id="GO:0034213">
    <property type="term" value="P:quinolinate catabolic process"/>
    <property type="evidence" value="ECO:0007669"/>
    <property type="project" value="TreeGrafter"/>
</dbReference>
<keyword evidence="9 13" id="KW-0808">Transferase</keyword>
<comment type="function">
    <text evidence="1">Involved in the catabolism of quinolinic acid (QA).</text>
</comment>
<feature type="region of interest" description="Disordered" evidence="14">
    <location>
        <begin position="309"/>
        <end position="328"/>
    </location>
</feature>
<dbReference type="SUPFAM" id="SSF54675">
    <property type="entry name" value="Nicotinate/Quinolinate PRTase N-terminal domain-like"/>
    <property type="match status" value="1"/>
</dbReference>
<dbReference type="OrthoDB" id="9782546at2"/>
<keyword evidence="7" id="KW-0662">Pyridine nucleotide biosynthesis</keyword>
<evidence type="ECO:0000256" key="8">
    <source>
        <dbReference type="ARBA" id="ARBA00022676"/>
    </source>
</evidence>
<evidence type="ECO:0000256" key="7">
    <source>
        <dbReference type="ARBA" id="ARBA00022642"/>
    </source>
</evidence>
<dbReference type="FunFam" id="3.20.20.70:FF:000030">
    <property type="entry name" value="Nicotinate-nucleotide pyrophosphorylase, carboxylating"/>
    <property type="match status" value="1"/>
</dbReference>
<name>A0A329R0I9_9ACTN</name>
<protein>
    <recommendedName>
        <fullName evidence="6">Nicotinate-nucleotide pyrophosphorylase [carboxylating]</fullName>
        <ecNumber evidence="5">2.4.2.19</ecNumber>
    </recommendedName>
    <alternativeName>
        <fullName evidence="12">Probable nicotinate-nucleotide pyrophosphorylase [carboxylating]</fullName>
    </alternativeName>
    <alternativeName>
        <fullName evidence="10">Quinolinate phosphoribosyltransferase [decarboxylating]</fullName>
    </alternativeName>
</protein>
<comment type="subunit">
    <text evidence="4">Hexamer formed by 3 homodimers.</text>
</comment>
<keyword evidence="8 13" id="KW-0328">Glycosyltransferase</keyword>
<dbReference type="EMBL" id="QMIG01000002">
    <property type="protein sequence ID" value="RAW18037.1"/>
    <property type="molecule type" value="Genomic_DNA"/>
</dbReference>
<evidence type="ECO:0000256" key="14">
    <source>
        <dbReference type="SAM" id="MobiDB-lite"/>
    </source>
</evidence>
<feature type="domain" description="Quinolinate phosphoribosyl transferase C-terminal" evidence="15">
    <location>
        <begin position="125"/>
        <end position="289"/>
    </location>
</feature>
<dbReference type="PANTHER" id="PTHR32179:SF3">
    <property type="entry name" value="NICOTINATE-NUCLEOTIDE PYROPHOSPHORYLASE [CARBOXYLATING]"/>
    <property type="match status" value="1"/>
</dbReference>
<dbReference type="UniPathway" id="UPA00253">
    <property type="reaction ID" value="UER00331"/>
</dbReference>
<proteinExistence type="inferred from homology"/>